<keyword evidence="2" id="KW-1185">Reference proteome</keyword>
<sequence>MRSLERVENKLESVLSVASLATTPSHRHTNSRSRVLWPGRTCGFEGSCPDVLYQLVRQGTSVMLDQSESIIDFTYQGNLSTCELYDSFVSQLTRSEGSCQIFSFLNTKCVDLILGDHSFSTASKELLKQVGKPRFTMSLPPTAVPSNLRHACLESFISESTSACGMFQLGEIIAIFHEYDHKRISPSPKKGLPLRNAACTPR</sequence>
<name>A0AAD8UMK7_GLOAC</name>
<proteinExistence type="predicted"/>
<evidence type="ECO:0000313" key="1">
    <source>
        <dbReference type="EMBL" id="KAK1724091.1"/>
    </source>
</evidence>
<comment type="caution">
    <text evidence="1">The sequence shown here is derived from an EMBL/GenBank/DDBJ whole genome shotgun (WGS) entry which is preliminary data.</text>
</comment>
<protein>
    <submittedName>
        <fullName evidence="1">Uncharacterized protein</fullName>
    </submittedName>
</protein>
<evidence type="ECO:0000313" key="2">
    <source>
        <dbReference type="Proteomes" id="UP001244207"/>
    </source>
</evidence>
<accession>A0AAD8UMK7</accession>
<dbReference type="GeneID" id="85394428"/>
<gene>
    <name evidence="1" type="ORF">BDZ83DRAFT_652503</name>
</gene>
<organism evidence="1 2">
    <name type="scientific">Glomerella acutata</name>
    <name type="common">Colletotrichum acutatum</name>
    <dbReference type="NCBI Taxonomy" id="27357"/>
    <lineage>
        <taxon>Eukaryota</taxon>
        <taxon>Fungi</taxon>
        <taxon>Dikarya</taxon>
        <taxon>Ascomycota</taxon>
        <taxon>Pezizomycotina</taxon>
        <taxon>Sordariomycetes</taxon>
        <taxon>Hypocreomycetidae</taxon>
        <taxon>Glomerellales</taxon>
        <taxon>Glomerellaceae</taxon>
        <taxon>Colletotrichum</taxon>
        <taxon>Colletotrichum acutatum species complex</taxon>
    </lineage>
</organism>
<dbReference type="EMBL" id="JAHMHS010000056">
    <property type="protein sequence ID" value="KAK1724091.1"/>
    <property type="molecule type" value="Genomic_DNA"/>
</dbReference>
<dbReference type="Proteomes" id="UP001244207">
    <property type="component" value="Unassembled WGS sequence"/>
</dbReference>
<dbReference type="RefSeq" id="XP_060364146.1">
    <property type="nucleotide sequence ID" value="XM_060510529.1"/>
</dbReference>
<dbReference type="AlphaFoldDB" id="A0AAD8UMK7"/>
<reference evidence="1" key="1">
    <citation type="submission" date="2021-12" db="EMBL/GenBank/DDBJ databases">
        <title>Comparative genomics, transcriptomics and evolutionary studies reveal genomic signatures of adaptation to plant cell wall in hemibiotrophic fungi.</title>
        <authorList>
            <consortium name="DOE Joint Genome Institute"/>
            <person name="Baroncelli R."/>
            <person name="Diaz J.F."/>
            <person name="Benocci T."/>
            <person name="Peng M."/>
            <person name="Battaglia E."/>
            <person name="Haridas S."/>
            <person name="Andreopoulos W."/>
            <person name="Labutti K."/>
            <person name="Pangilinan J."/>
            <person name="Floch G.L."/>
            <person name="Makela M.R."/>
            <person name="Henrissat B."/>
            <person name="Grigoriev I.V."/>
            <person name="Crouch J.A."/>
            <person name="De Vries R.P."/>
            <person name="Sukno S.A."/>
            <person name="Thon M.R."/>
        </authorList>
    </citation>
    <scope>NUCLEOTIDE SEQUENCE</scope>
    <source>
        <strain evidence="1">CBS 112980</strain>
    </source>
</reference>